<dbReference type="AlphaFoldDB" id="A0A645IZW6"/>
<comment type="caution">
    <text evidence="2">The sequence shown here is derived from an EMBL/GenBank/DDBJ whole genome shotgun (WGS) entry which is preliminary data.</text>
</comment>
<proteinExistence type="predicted"/>
<feature type="compositionally biased region" description="Basic and acidic residues" evidence="1">
    <location>
        <begin position="17"/>
        <end position="32"/>
    </location>
</feature>
<feature type="region of interest" description="Disordered" evidence="1">
    <location>
        <begin position="1"/>
        <end position="39"/>
    </location>
</feature>
<dbReference type="EMBL" id="VSSQ01127342">
    <property type="protein sequence ID" value="MPN56697.1"/>
    <property type="molecule type" value="Genomic_DNA"/>
</dbReference>
<evidence type="ECO:0000313" key="2">
    <source>
        <dbReference type="EMBL" id="MPN56697.1"/>
    </source>
</evidence>
<protein>
    <submittedName>
        <fullName evidence="2">Uncharacterized protein</fullName>
    </submittedName>
</protein>
<sequence>MGQERPGETGAALPTVGEDRHPLRHAGPERHQQIGQVGTEDQHPIVALDQLIEQPALAAPALETVLGQGHDAVDAIQLTRQRHIDRVE</sequence>
<reference evidence="2" key="1">
    <citation type="submission" date="2019-08" db="EMBL/GenBank/DDBJ databases">
        <authorList>
            <person name="Kucharzyk K."/>
            <person name="Murdoch R.W."/>
            <person name="Higgins S."/>
            <person name="Loffler F."/>
        </authorList>
    </citation>
    <scope>NUCLEOTIDE SEQUENCE</scope>
</reference>
<accession>A0A645IZW6</accession>
<name>A0A645IZW6_9ZZZZ</name>
<evidence type="ECO:0000256" key="1">
    <source>
        <dbReference type="SAM" id="MobiDB-lite"/>
    </source>
</evidence>
<organism evidence="2">
    <name type="scientific">bioreactor metagenome</name>
    <dbReference type="NCBI Taxonomy" id="1076179"/>
    <lineage>
        <taxon>unclassified sequences</taxon>
        <taxon>metagenomes</taxon>
        <taxon>ecological metagenomes</taxon>
    </lineage>
</organism>
<gene>
    <name evidence="2" type="ORF">SDC9_204388</name>
</gene>